<evidence type="ECO:0000313" key="4">
    <source>
        <dbReference type="Proteomes" id="UP001168821"/>
    </source>
</evidence>
<reference evidence="3" key="1">
    <citation type="journal article" date="2023" name="G3 (Bethesda)">
        <title>Whole genome assemblies of Zophobas morio and Tenebrio molitor.</title>
        <authorList>
            <person name="Kaur S."/>
            <person name="Stinson S.A."/>
            <person name="diCenzo G.C."/>
        </authorList>
    </citation>
    <scope>NUCLEOTIDE SEQUENCE</scope>
    <source>
        <strain evidence="3">QUZm001</strain>
    </source>
</reference>
<dbReference type="AlphaFoldDB" id="A0AA38M769"/>
<keyword evidence="4" id="KW-1185">Reference proteome</keyword>
<gene>
    <name evidence="3" type="ORF">Zmor_023309</name>
</gene>
<sequence>MKVLTFAVVFLACYCCVTLSSSTPKKCTQPGLFCETCSSLVACIESANSTFIKEPINTCDSPSSCVGGTCVMNTTDPFCSGLADLKFICRHVGIFPDPFYCNKFVICVDTGSNSLQPYVNECEDGFQYNIFNSLCDIKLVDGECREGIYPVPLCRLHGQSTALAAKPQMYYVCERYSESKDVLYPVQNVCPGGQVYENYVCGKDTFTTAVPTMKTEQTIFS</sequence>
<feature type="signal peptide" evidence="1">
    <location>
        <begin position="1"/>
        <end position="20"/>
    </location>
</feature>
<organism evidence="3 4">
    <name type="scientific">Zophobas morio</name>
    <dbReference type="NCBI Taxonomy" id="2755281"/>
    <lineage>
        <taxon>Eukaryota</taxon>
        <taxon>Metazoa</taxon>
        <taxon>Ecdysozoa</taxon>
        <taxon>Arthropoda</taxon>
        <taxon>Hexapoda</taxon>
        <taxon>Insecta</taxon>
        <taxon>Pterygota</taxon>
        <taxon>Neoptera</taxon>
        <taxon>Endopterygota</taxon>
        <taxon>Coleoptera</taxon>
        <taxon>Polyphaga</taxon>
        <taxon>Cucujiformia</taxon>
        <taxon>Tenebrionidae</taxon>
        <taxon>Zophobas</taxon>
    </lineage>
</organism>
<proteinExistence type="predicted"/>
<evidence type="ECO:0000256" key="1">
    <source>
        <dbReference type="SAM" id="SignalP"/>
    </source>
</evidence>
<dbReference type="PROSITE" id="PS50940">
    <property type="entry name" value="CHIT_BIND_II"/>
    <property type="match status" value="1"/>
</dbReference>
<evidence type="ECO:0000313" key="3">
    <source>
        <dbReference type="EMBL" id="KAJ3645668.1"/>
    </source>
</evidence>
<dbReference type="Gene3D" id="2.170.140.10">
    <property type="entry name" value="Chitin binding domain"/>
    <property type="match status" value="1"/>
</dbReference>
<comment type="caution">
    <text evidence="3">The sequence shown here is derived from an EMBL/GenBank/DDBJ whole genome shotgun (WGS) entry which is preliminary data.</text>
</comment>
<evidence type="ECO:0000259" key="2">
    <source>
        <dbReference type="PROSITE" id="PS50940"/>
    </source>
</evidence>
<dbReference type="GO" id="GO:0008061">
    <property type="term" value="F:chitin binding"/>
    <property type="evidence" value="ECO:0007669"/>
    <property type="project" value="InterPro"/>
</dbReference>
<dbReference type="EMBL" id="JALNTZ010000007">
    <property type="protein sequence ID" value="KAJ3645668.1"/>
    <property type="molecule type" value="Genomic_DNA"/>
</dbReference>
<dbReference type="InterPro" id="IPR002557">
    <property type="entry name" value="Chitin-bd_dom"/>
</dbReference>
<name>A0AA38M769_9CUCU</name>
<keyword evidence="1" id="KW-0732">Signal</keyword>
<protein>
    <recommendedName>
        <fullName evidence="2">Chitin-binding type-2 domain-containing protein</fullName>
    </recommendedName>
</protein>
<dbReference type="Proteomes" id="UP001168821">
    <property type="component" value="Unassembled WGS sequence"/>
</dbReference>
<feature type="domain" description="Chitin-binding type-2" evidence="2">
    <location>
        <begin position="86"/>
        <end position="146"/>
    </location>
</feature>
<feature type="chain" id="PRO_5041408075" description="Chitin-binding type-2 domain-containing protein" evidence="1">
    <location>
        <begin position="21"/>
        <end position="221"/>
    </location>
</feature>
<dbReference type="SUPFAM" id="SSF57625">
    <property type="entry name" value="Invertebrate chitin-binding proteins"/>
    <property type="match status" value="1"/>
</dbReference>
<dbReference type="SMART" id="SM00494">
    <property type="entry name" value="ChtBD2"/>
    <property type="match status" value="1"/>
</dbReference>
<dbReference type="InterPro" id="IPR036508">
    <property type="entry name" value="Chitin-bd_dom_sf"/>
</dbReference>
<accession>A0AA38M769</accession>
<dbReference type="GO" id="GO:0005576">
    <property type="term" value="C:extracellular region"/>
    <property type="evidence" value="ECO:0007669"/>
    <property type="project" value="InterPro"/>
</dbReference>